<feature type="domain" description="Exostosin GT47" evidence="6">
    <location>
        <begin position="66"/>
        <end position="274"/>
    </location>
</feature>
<evidence type="ECO:0000256" key="1">
    <source>
        <dbReference type="ARBA" id="ARBA00004323"/>
    </source>
</evidence>
<dbReference type="EMBL" id="CACRZD030000011">
    <property type="protein sequence ID" value="CAA6668063.1"/>
    <property type="molecule type" value="Genomic_DNA"/>
</dbReference>
<comment type="subcellular location">
    <subcellularLocation>
        <location evidence="1">Golgi apparatus membrane</location>
        <topology evidence="1">Single-pass type II membrane protein</topology>
    </subcellularLocation>
</comment>
<keyword evidence="4" id="KW-0812">Transmembrane</keyword>
<evidence type="ECO:0000313" key="8">
    <source>
        <dbReference type="Proteomes" id="UP001189122"/>
    </source>
</evidence>
<dbReference type="Proteomes" id="UP001189122">
    <property type="component" value="Unassembled WGS sequence"/>
</dbReference>
<evidence type="ECO:0000256" key="5">
    <source>
        <dbReference type="ARBA" id="ARBA00023034"/>
    </source>
</evidence>
<keyword evidence="8" id="KW-1185">Reference proteome</keyword>
<evidence type="ECO:0000256" key="3">
    <source>
        <dbReference type="ARBA" id="ARBA00022676"/>
    </source>
</evidence>
<evidence type="ECO:0000259" key="6">
    <source>
        <dbReference type="Pfam" id="PF03016"/>
    </source>
</evidence>
<dbReference type="GO" id="GO:0000139">
    <property type="term" value="C:Golgi membrane"/>
    <property type="evidence" value="ECO:0007669"/>
    <property type="project" value="UniProtKB-SubCell"/>
</dbReference>
<dbReference type="EMBL" id="LR743598">
    <property type="protein sequence ID" value="CAA2628816.1"/>
    <property type="molecule type" value="Genomic_DNA"/>
</dbReference>
<dbReference type="PANTHER" id="PTHR11062">
    <property type="entry name" value="EXOSTOSIN HEPARAN SULFATE GLYCOSYLTRANSFERASE -RELATED"/>
    <property type="match status" value="1"/>
</dbReference>
<organism evidence="7">
    <name type="scientific">Spirodela intermedia</name>
    <name type="common">Intermediate duckweed</name>
    <dbReference type="NCBI Taxonomy" id="51605"/>
    <lineage>
        <taxon>Eukaryota</taxon>
        <taxon>Viridiplantae</taxon>
        <taxon>Streptophyta</taxon>
        <taxon>Embryophyta</taxon>
        <taxon>Tracheophyta</taxon>
        <taxon>Spermatophyta</taxon>
        <taxon>Magnoliopsida</taxon>
        <taxon>Liliopsida</taxon>
        <taxon>Araceae</taxon>
        <taxon>Lemnoideae</taxon>
        <taxon>Spirodela</taxon>
    </lineage>
</organism>
<dbReference type="Pfam" id="PF03016">
    <property type="entry name" value="Exostosin_GT47"/>
    <property type="match status" value="1"/>
</dbReference>
<name>A0A7I8JEU8_SPIIN</name>
<keyword evidence="3" id="KW-0328">Glycosyltransferase</keyword>
<evidence type="ECO:0000313" key="7">
    <source>
        <dbReference type="EMBL" id="CAA2628816.1"/>
    </source>
</evidence>
<keyword evidence="4" id="KW-0735">Signal-anchor</keyword>
<dbReference type="PANTHER" id="PTHR11062:SF235">
    <property type="entry name" value="GLYCOSYLTRANSFERASE-LIKE PROTEIN"/>
    <property type="match status" value="1"/>
</dbReference>
<evidence type="ECO:0000256" key="2">
    <source>
        <dbReference type="ARBA" id="ARBA00010271"/>
    </source>
</evidence>
<sequence>MEEEKSVEGRRGGGPYHEWGLFREGFEEMMKTLKIFVYPDARNASSPFAGVFLPTPTPPTPSSATTTPLLTSDHQEAHLFFMPFSINALRNDPRVRSEAAISEFVAQYAAKVSREFVSWNASGGVDHFYVSCHSVGRDAAARHRELRDNAIHACCSSSYFQRNYVAHKDVALPQIWPRQPERTPEPPAKRLVFFAGRIQNSQVRRELISHPPFPYEEGFRRSRFCLHVKGYEVNTARISDSIHYGCLPFASVLDWSKFSVIINHRDIVKLKQVLISFPPRMYLAMYENLLLVRRHFVWHVPPKGYDSFHMTVHQLWLRRMAHLGHVS</sequence>
<proteinExistence type="inferred from homology"/>
<keyword evidence="5" id="KW-0333">Golgi apparatus</keyword>
<comment type="similarity">
    <text evidence="2">Belongs to the glycosyltransferase 47 family.</text>
</comment>
<keyword evidence="3" id="KW-0808">Transferase</keyword>
<gene>
    <name evidence="7" type="ORF">SI7747_11014457</name>
</gene>
<protein>
    <recommendedName>
        <fullName evidence="6">Exostosin GT47 domain-containing protein</fullName>
    </recommendedName>
</protein>
<dbReference type="InterPro" id="IPR004263">
    <property type="entry name" value="Exostosin"/>
</dbReference>
<evidence type="ECO:0000256" key="4">
    <source>
        <dbReference type="ARBA" id="ARBA00022968"/>
    </source>
</evidence>
<accession>A0A7I8JEU8</accession>
<dbReference type="InterPro" id="IPR040911">
    <property type="entry name" value="Exostosin_GT47"/>
</dbReference>
<dbReference type="AlphaFoldDB" id="A0A7I8JEU8"/>
<reference evidence="7 8" key="1">
    <citation type="submission" date="2019-12" db="EMBL/GenBank/DDBJ databases">
        <authorList>
            <person name="Scholz U."/>
            <person name="Mascher M."/>
            <person name="Fiebig A."/>
        </authorList>
    </citation>
    <scope>NUCLEOTIDE SEQUENCE</scope>
</reference>
<dbReference type="GO" id="GO:0016757">
    <property type="term" value="F:glycosyltransferase activity"/>
    <property type="evidence" value="ECO:0007669"/>
    <property type="project" value="UniProtKB-KW"/>
</dbReference>